<feature type="domain" description="Insertion element IS402-like" evidence="11">
    <location>
        <begin position="394"/>
        <end position="469"/>
    </location>
</feature>
<dbReference type="Pfam" id="PF13340">
    <property type="entry name" value="DUF4096"/>
    <property type="match status" value="1"/>
</dbReference>
<dbReference type="HAMAP" id="MF_01470">
    <property type="entry name" value="Cas1"/>
    <property type="match status" value="1"/>
</dbReference>
<keyword evidence="8 10" id="KW-0464">Manganese</keyword>
<dbReference type="RefSeq" id="WP_345000328.1">
    <property type="nucleotide sequence ID" value="NZ_BAABFR010000108.1"/>
</dbReference>
<evidence type="ECO:0000256" key="9">
    <source>
        <dbReference type="ARBA" id="ARBA00038592"/>
    </source>
</evidence>
<evidence type="ECO:0000256" key="8">
    <source>
        <dbReference type="ARBA" id="ARBA00023211"/>
    </source>
</evidence>
<dbReference type="Gene3D" id="1.20.120.920">
    <property type="entry name" value="CRISPR-associated endonuclease Cas1, C-terminal domain"/>
    <property type="match status" value="1"/>
</dbReference>
<evidence type="ECO:0000256" key="10">
    <source>
        <dbReference type="HAMAP-Rule" id="MF_01470"/>
    </source>
</evidence>
<evidence type="ECO:0000256" key="1">
    <source>
        <dbReference type="ARBA" id="ARBA00022722"/>
    </source>
</evidence>
<dbReference type="EMBL" id="BAABFR010000108">
    <property type="protein sequence ID" value="GAA4403381.1"/>
    <property type="molecule type" value="Genomic_DNA"/>
</dbReference>
<evidence type="ECO:0000313" key="13">
    <source>
        <dbReference type="Proteomes" id="UP001500635"/>
    </source>
</evidence>
<sequence length="478" mass="52945">MTATLDTPVGDIYTRTPTDPRVLVVDGYGIRISVHRGHLTISDGIGSHRRERRIPRIERTLQRIVVLSGSGYITLDAFAWCADVGITLLHLDRNGDLITSSSPPADHNARLRRAQAFAGIGGPNEHVGLALVKHILGLKLDGQAQIADHELADPQAAQQIRALIEAVDAADTIAEARGYEGNAGRIYWNAWTGTVALPYLRADLPRIPDHWQRFNGRSSKVGKSGRARFASDPINAMLNYSYRLAEVECRLACHTIGLDPALGFLHFDEPARDSLAVDLLEILRPHVDRHVLTMINTPCNKRRWPSLLHESRDGQCRLVPPLTHELAEHLPHYAKQITPHTQYIANAIANTARAETRTTPRLVRNKTIMHPATTTPIQQARLRLDGLVTVADIVTDEMWQRLRPLIPPNPKSGSGGRAWADDRTVLAGILCVTHHGTAWAQIPKTLGVSRWTCKARLDRWTADGTWNQLNGALDHDGD</sequence>
<dbReference type="Pfam" id="PF01867">
    <property type="entry name" value="Cas_Cas1"/>
    <property type="match status" value="1"/>
</dbReference>
<name>A0ABP8KAS1_9ACTN</name>
<keyword evidence="4 10" id="KW-0378">Hydrolase</keyword>
<keyword evidence="13" id="KW-1185">Reference proteome</keyword>
<dbReference type="NCBIfam" id="TIGR00287">
    <property type="entry name" value="cas1"/>
    <property type="match status" value="1"/>
</dbReference>
<keyword evidence="1 10" id="KW-0540">Nuclease</keyword>
<comment type="function">
    <text evidence="10">CRISPR (clustered regularly interspaced short palindromic repeat), is an adaptive immune system that provides protection against mobile genetic elements (viruses, transposable elements and conjugative plasmids). CRISPR clusters contain spacers, sequences complementary to antecedent mobile elements, and target invading nucleic acids. CRISPR clusters are transcribed and processed into CRISPR RNA (crRNA). Acts as a dsDNA endonuclease. Involved in the integration of spacer DNA into the CRISPR cassette.</text>
</comment>
<keyword evidence="6 10" id="KW-0051">Antiviral defense</keyword>
<keyword evidence="2 10" id="KW-0479">Metal-binding</keyword>
<comment type="cofactor">
    <cofactor evidence="10">
        <name>Mg(2+)</name>
        <dbReference type="ChEBI" id="CHEBI:18420"/>
    </cofactor>
    <cofactor evidence="10">
        <name>Mn(2+)</name>
        <dbReference type="ChEBI" id="CHEBI:29035"/>
    </cofactor>
</comment>
<comment type="caution">
    <text evidence="12">The sequence shown here is derived from an EMBL/GenBank/DDBJ whole genome shotgun (WGS) entry which is preliminary data.</text>
</comment>
<dbReference type="InterPro" id="IPR025161">
    <property type="entry name" value="IS402-like_dom"/>
</dbReference>
<dbReference type="CDD" id="cd09634">
    <property type="entry name" value="Cas1_I-II-III"/>
    <property type="match status" value="1"/>
</dbReference>
<dbReference type="InterPro" id="IPR042211">
    <property type="entry name" value="CRISPR-assoc_Cas1_N"/>
</dbReference>
<protein>
    <recommendedName>
        <fullName evidence="10">CRISPR-associated endonuclease Cas1</fullName>
        <ecNumber evidence="10">3.1.-.-</ecNumber>
    </recommendedName>
</protein>
<evidence type="ECO:0000313" key="12">
    <source>
        <dbReference type="EMBL" id="GAA4403381.1"/>
    </source>
</evidence>
<organism evidence="12 13">
    <name type="scientific">Tsukamurella soli</name>
    <dbReference type="NCBI Taxonomy" id="644556"/>
    <lineage>
        <taxon>Bacteria</taxon>
        <taxon>Bacillati</taxon>
        <taxon>Actinomycetota</taxon>
        <taxon>Actinomycetes</taxon>
        <taxon>Mycobacteriales</taxon>
        <taxon>Tsukamurellaceae</taxon>
        <taxon>Tsukamurella</taxon>
    </lineage>
</organism>
<feature type="binding site" evidence="10">
    <location>
        <position position="281"/>
    </location>
    <ligand>
        <name>Mn(2+)</name>
        <dbReference type="ChEBI" id="CHEBI:29035"/>
    </ligand>
</feature>
<proteinExistence type="inferred from homology"/>
<evidence type="ECO:0000256" key="5">
    <source>
        <dbReference type="ARBA" id="ARBA00022842"/>
    </source>
</evidence>
<comment type="subunit">
    <text evidence="9 10">Homodimer, forms a heterotetramer with a Cas2 homodimer.</text>
</comment>
<gene>
    <name evidence="10" type="primary">cas1</name>
    <name evidence="12" type="ORF">GCM10023147_44790</name>
</gene>
<keyword evidence="7 10" id="KW-0238">DNA-binding</keyword>
<dbReference type="Gene3D" id="3.100.10.20">
    <property type="entry name" value="CRISPR-associated endonuclease Cas1, N-terminal domain"/>
    <property type="match status" value="1"/>
</dbReference>
<keyword evidence="5 10" id="KW-0460">Magnesium</keyword>
<dbReference type="InterPro" id="IPR050646">
    <property type="entry name" value="Cas1"/>
</dbReference>
<dbReference type="EC" id="3.1.-.-" evidence="10"/>
<dbReference type="InterPro" id="IPR002729">
    <property type="entry name" value="CRISPR-assoc_Cas1"/>
</dbReference>
<feature type="binding site" evidence="10">
    <location>
        <position position="180"/>
    </location>
    <ligand>
        <name>Mn(2+)</name>
        <dbReference type="ChEBI" id="CHEBI:29035"/>
    </ligand>
</feature>
<evidence type="ECO:0000256" key="3">
    <source>
        <dbReference type="ARBA" id="ARBA00022759"/>
    </source>
</evidence>
<comment type="similarity">
    <text evidence="10">Belongs to the CRISPR-associated endonuclease Cas1 family.</text>
</comment>
<dbReference type="PANTHER" id="PTHR34353:SF2">
    <property type="entry name" value="CRISPR-ASSOCIATED ENDONUCLEASE CAS1 1"/>
    <property type="match status" value="1"/>
</dbReference>
<accession>A0ABP8KAS1</accession>
<dbReference type="Proteomes" id="UP001500635">
    <property type="component" value="Unassembled WGS sequence"/>
</dbReference>
<dbReference type="InterPro" id="IPR042206">
    <property type="entry name" value="CRISPR-assoc_Cas1_C"/>
</dbReference>
<feature type="binding site" evidence="10">
    <location>
        <position position="266"/>
    </location>
    <ligand>
        <name>Mn(2+)</name>
        <dbReference type="ChEBI" id="CHEBI:29035"/>
    </ligand>
</feature>
<evidence type="ECO:0000256" key="4">
    <source>
        <dbReference type="ARBA" id="ARBA00022801"/>
    </source>
</evidence>
<evidence type="ECO:0000256" key="2">
    <source>
        <dbReference type="ARBA" id="ARBA00022723"/>
    </source>
</evidence>
<evidence type="ECO:0000256" key="7">
    <source>
        <dbReference type="ARBA" id="ARBA00023125"/>
    </source>
</evidence>
<evidence type="ECO:0000259" key="11">
    <source>
        <dbReference type="Pfam" id="PF13340"/>
    </source>
</evidence>
<evidence type="ECO:0000256" key="6">
    <source>
        <dbReference type="ARBA" id="ARBA00023118"/>
    </source>
</evidence>
<dbReference type="PANTHER" id="PTHR34353">
    <property type="entry name" value="CRISPR-ASSOCIATED ENDONUCLEASE CAS1 1"/>
    <property type="match status" value="1"/>
</dbReference>
<keyword evidence="3 10" id="KW-0255">Endonuclease</keyword>
<reference evidence="13" key="1">
    <citation type="journal article" date="2019" name="Int. J. Syst. Evol. Microbiol.">
        <title>The Global Catalogue of Microorganisms (GCM) 10K type strain sequencing project: providing services to taxonomists for standard genome sequencing and annotation.</title>
        <authorList>
            <consortium name="The Broad Institute Genomics Platform"/>
            <consortium name="The Broad Institute Genome Sequencing Center for Infectious Disease"/>
            <person name="Wu L."/>
            <person name="Ma J."/>
        </authorList>
    </citation>
    <scope>NUCLEOTIDE SEQUENCE [LARGE SCALE GENOMIC DNA]</scope>
    <source>
        <strain evidence="13">JCM 17688</strain>
    </source>
</reference>